<reference evidence="1" key="1">
    <citation type="submission" date="2021-02" db="EMBL/GenBank/DDBJ databases">
        <authorList>
            <person name="Nowell W R."/>
        </authorList>
    </citation>
    <scope>NUCLEOTIDE SEQUENCE</scope>
</reference>
<name>A0A818A5Q2_9BILA</name>
<protein>
    <recommendedName>
        <fullName evidence="3">Transposase</fullName>
    </recommendedName>
</protein>
<organism evidence="1 2">
    <name type="scientific">Rotaria socialis</name>
    <dbReference type="NCBI Taxonomy" id="392032"/>
    <lineage>
        <taxon>Eukaryota</taxon>
        <taxon>Metazoa</taxon>
        <taxon>Spiralia</taxon>
        <taxon>Gnathifera</taxon>
        <taxon>Rotifera</taxon>
        <taxon>Eurotatoria</taxon>
        <taxon>Bdelloidea</taxon>
        <taxon>Philodinida</taxon>
        <taxon>Philodinidae</taxon>
        <taxon>Rotaria</taxon>
    </lineage>
</organism>
<evidence type="ECO:0000313" key="2">
    <source>
        <dbReference type="Proteomes" id="UP000663865"/>
    </source>
</evidence>
<proteinExistence type="predicted"/>
<evidence type="ECO:0008006" key="3">
    <source>
        <dbReference type="Google" id="ProtNLM"/>
    </source>
</evidence>
<comment type="caution">
    <text evidence="1">The sequence shown here is derived from an EMBL/GenBank/DDBJ whole genome shotgun (WGS) entry which is preliminary data.</text>
</comment>
<dbReference type="EMBL" id="CAJNYV010001071">
    <property type="protein sequence ID" value="CAF3400467.1"/>
    <property type="molecule type" value="Genomic_DNA"/>
</dbReference>
<accession>A0A818A5Q2</accession>
<dbReference type="AlphaFoldDB" id="A0A818A5Q2"/>
<sequence>MKSKDIQKFVLRMTDDDMSSLRIAKELRKVVSERTVRRWQHLYRSVGTIDLKIPPEQSSYSAMLNISESVPSIPELARLILELVRPSPELARPILELVGPSPEFVRPIPGIPRNPDQFRN</sequence>
<gene>
    <name evidence="1" type="ORF">KIK155_LOCUS8064</name>
</gene>
<dbReference type="Proteomes" id="UP000663865">
    <property type="component" value="Unassembled WGS sequence"/>
</dbReference>
<evidence type="ECO:0000313" key="1">
    <source>
        <dbReference type="EMBL" id="CAF3400467.1"/>
    </source>
</evidence>